<name>A0A1T5PB81_9BACT</name>
<organism evidence="1 2">
    <name type="scientific">Chitinophaga ginsengisegetis</name>
    <dbReference type="NCBI Taxonomy" id="393003"/>
    <lineage>
        <taxon>Bacteria</taxon>
        <taxon>Pseudomonadati</taxon>
        <taxon>Bacteroidota</taxon>
        <taxon>Chitinophagia</taxon>
        <taxon>Chitinophagales</taxon>
        <taxon>Chitinophagaceae</taxon>
        <taxon>Chitinophaga</taxon>
    </lineage>
</organism>
<sequence length="51" mass="5958">MAMPVKFLHLIIQDCTSIYDTKLLPGGTTEKQIRRFCRFLPDYVDKISPKE</sequence>
<protein>
    <submittedName>
        <fullName evidence="1">Uncharacterized protein</fullName>
    </submittedName>
</protein>
<dbReference type="Proteomes" id="UP000190166">
    <property type="component" value="Unassembled WGS sequence"/>
</dbReference>
<evidence type="ECO:0000313" key="2">
    <source>
        <dbReference type="Proteomes" id="UP000190166"/>
    </source>
</evidence>
<proteinExistence type="predicted"/>
<evidence type="ECO:0000313" key="1">
    <source>
        <dbReference type="EMBL" id="SKD09922.1"/>
    </source>
</evidence>
<reference evidence="1 2" key="1">
    <citation type="submission" date="2017-02" db="EMBL/GenBank/DDBJ databases">
        <authorList>
            <person name="Peterson S.W."/>
        </authorList>
    </citation>
    <scope>NUCLEOTIDE SEQUENCE [LARGE SCALE GENOMIC DNA]</scope>
    <source>
        <strain evidence="1 2">DSM 18108</strain>
    </source>
</reference>
<dbReference type="EMBL" id="FUZZ01000005">
    <property type="protein sequence ID" value="SKD09922.1"/>
    <property type="molecule type" value="Genomic_DNA"/>
</dbReference>
<accession>A0A1T5PB81</accession>
<dbReference type="AlphaFoldDB" id="A0A1T5PB81"/>
<keyword evidence="2" id="KW-1185">Reference proteome</keyword>
<gene>
    <name evidence="1" type="ORF">SAMN05660461_5818</name>
</gene>